<evidence type="ECO:0000313" key="8">
    <source>
        <dbReference type="Proteomes" id="UP000729733"/>
    </source>
</evidence>
<evidence type="ECO:0000256" key="3">
    <source>
        <dbReference type="ARBA" id="ARBA00022692"/>
    </source>
</evidence>
<keyword evidence="4 6" id="KW-1133">Transmembrane helix</keyword>
<keyword evidence="3 6" id="KW-0812">Transmembrane</keyword>
<dbReference type="Pfam" id="PF16734">
    <property type="entry name" value="Pilin_GH"/>
    <property type="match status" value="1"/>
</dbReference>
<dbReference type="InterPro" id="IPR045584">
    <property type="entry name" value="Pilin-like"/>
</dbReference>
<evidence type="ECO:0000256" key="2">
    <source>
        <dbReference type="ARBA" id="ARBA00022481"/>
    </source>
</evidence>
<dbReference type="PANTHER" id="PTHR30093">
    <property type="entry name" value="GENERAL SECRETION PATHWAY PROTEIN G"/>
    <property type="match status" value="1"/>
</dbReference>
<feature type="transmembrane region" description="Helical" evidence="6">
    <location>
        <begin position="21"/>
        <end position="45"/>
    </location>
</feature>
<dbReference type="GO" id="GO:0016020">
    <property type="term" value="C:membrane"/>
    <property type="evidence" value="ECO:0007669"/>
    <property type="project" value="UniProtKB-SubCell"/>
</dbReference>
<dbReference type="Gene3D" id="3.30.700.10">
    <property type="entry name" value="Glycoprotein, Type 4 Pilin"/>
    <property type="match status" value="1"/>
</dbReference>
<keyword evidence="5 6" id="KW-0472">Membrane</keyword>
<dbReference type="InterPro" id="IPR012902">
    <property type="entry name" value="N_methyl_site"/>
</dbReference>
<dbReference type="SUPFAM" id="SSF54523">
    <property type="entry name" value="Pili subunits"/>
    <property type="match status" value="1"/>
</dbReference>
<reference evidence="7" key="1">
    <citation type="journal article" date="2021" name="Antonie Van Leeuwenhoek">
        <title>Draft genome and description of Waterburya agarophytonicola gen. nov. sp. nov. (Pleurocapsales, Cyanobacteria): a seaweed symbiont.</title>
        <authorList>
            <person name="Bonthond G."/>
            <person name="Shalygin S."/>
            <person name="Bayer T."/>
            <person name="Weinberger F."/>
        </authorList>
    </citation>
    <scope>NUCLEOTIDE SEQUENCE</scope>
    <source>
        <strain evidence="7">KI4</strain>
    </source>
</reference>
<dbReference type="PRINTS" id="PR00813">
    <property type="entry name" value="BCTERIALGSPG"/>
</dbReference>
<dbReference type="PANTHER" id="PTHR30093:SF44">
    <property type="entry name" value="TYPE II SECRETION SYSTEM CORE PROTEIN G"/>
    <property type="match status" value="1"/>
</dbReference>
<dbReference type="GO" id="GO:0015628">
    <property type="term" value="P:protein secretion by the type II secretion system"/>
    <property type="evidence" value="ECO:0007669"/>
    <property type="project" value="InterPro"/>
</dbReference>
<evidence type="ECO:0000313" key="7">
    <source>
        <dbReference type="EMBL" id="MCC0175577.1"/>
    </source>
</evidence>
<dbReference type="PROSITE" id="PS00409">
    <property type="entry name" value="PROKAR_NTER_METHYL"/>
    <property type="match status" value="1"/>
</dbReference>
<keyword evidence="2" id="KW-0488">Methylation</keyword>
<evidence type="ECO:0000256" key="1">
    <source>
        <dbReference type="ARBA" id="ARBA00004167"/>
    </source>
</evidence>
<gene>
    <name evidence="7" type="ORF">I4641_01100</name>
</gene>
<dbReference type="Pfam" id="PF07963">
    <property type="entry name" value="N_methyl"/>
    <property type="match status" value="1"/>
</dbReference>
<comment type="subcellular location">
    <subcellularLocation>
        <location evidence="1">Membrane</location>
        <topology evidence="1">Single-pass membrane protein</topology>
    </subcellularLocation>
</comment>
<dbReference type="Proteomes" id="UP000729733">
    <property type="component" value="Unassembled WGS sequence"/>
</dbReference>
<organism evidence="7 8">
    <name type="scientific">Waterburya agarophytonicola KI4</name>
    <dbReference type="NCBI Taxonomy" id="2874699"/>
    <lineage>
        <taxon>Bacteria</taxon>
        <taxon>Bacillati</taxon>
        <taxon>Cyanobacteriota</taxon>
        <taxon>Cyanophyceae</taxon>
        <taxon>Pleurocapsales</taxon>
        <taxon>Hyellaceae</taxon>
        <taxon>Waterburya</taxon>
        <taxon>Waterburya agarophytonicola</taxon>
    </lineage>
</organism>
<dbReference type="EMBL" id="JADWDC010000002">
    <property type="protein sequence ID" value="MCC0175577.1"/>
    <property type="molecule type" value="Genomic_DNA"/>
</dbReference>
<proteinExistence type="predicted"/>
<dbReference type="InterPro" id="IPR031975">
    <property type="entry name" value="Pilin_GH"/>
</dbReference>
<dbReference type="AlphaFoldDB" id="A0A964BNT8"/>
<dbReference type="GO" id="GO:0015627">
    <property type="term" value="C:type II protein secretion system complex"/>
    <property type="evidence" value="ECO:0007669"/>
    <property type="project" value="InterPro"/>
</dbReference>
<dbReference type="InterPro" id="IPR000983">
    <property type="entry name" value="Bac_GSPG_pilin"/>
</dbReference>
<evidence type="ECO:0000256" key="5">
    <source>
        <dbReference type="ARBA" id="ARBA00023136"/>
    </source>
</evidence>
<accession>A0A964BNT8</accession>
<dbReference type="NCBIfam" id="TIGR02532">
    <property type="entry name" value="IV_pilin_GFxxxE"/>
    <property type="match status" value="1"/>
</dbReference>
<dbReference type="RefSeq" id="WP_229638579.1">
    <property type="nucleotide sequence ID" value="NZ_JADWDC010000002.1"/>
</dbReference>
<protein>
    <submittedName>
        <fullName evidence="7">Prepilin-type N-terminal cleavage/methylation domain-containing protein</fullName>
    </submittedName>
</protein>
<sequence length="168" mass="18534">MNNQWINFLINRHKNKFNEGFTLIELLVTIIIIGVLSAIALPSFLSQVGKARESEAKNNLGTLSRAQQGYHFENQVFADSLNRLASNTIFESEYYNYPNADVANNNILTQRAVSIDSNSNRTRDYALGVYFNAGSYTSKICESSAVGQTVEAPTIATDPCTNGGIELN</sequence>
<comment type="caution">
    <text evidence="7">The sequence shown here is derived from an EMBL/GenBank/DDBJ whole genome shotgun (WGS) entry which is preliminary data.</text>
</comment>
<name>A0A964BNT8_9CYAN</name>
<evidence type="ECO:0000256" key="4">
    <source>
        <dbReference type="ARBA" id="ARBA00022989"/>
    </source>
</evidence>
<evidence type="ECO:0000256" key="6">
    <source>
        <dbReference type="SAM" id="Phobius"/>
    </source>
</evidence>
<keyword evidence="8" id="KW-1185">Reference proteome</keyword>